<dbReference type="PANTHER" id="PTHR13121:SF0">
    <property type="entry name" value="PHOSPHATIDYLINOSITOL GLYCAN ANCHOR BIOSYNTHESIS CLASS U PROTEIN"/>
    <property type="match status" value="1"/>
</dbReference>
<dbReference type="AlphaFoldDB" id="A0A5J4ZWD9"/>
<dbReference type="EMBL" id="CM018048">
    <property type="protein sequence ID" value="KAA8521988.1"/>
    <property type="molecule type" value="Genomic_DNA"/>
</dbReference>
<dbReference type="UniPathway" id="UPA00196"/>
<dbReference type="GO" id="GO:0016255">
    <property type="term" value="P:attachment of GPI anchor to protein"/>
    <property type="evidence" value="ECO:0007669"/>
    <property type="project" value="InterPro"/>
</dbReference>
<keyword evidence="11" id="KW-1185">Reference proteome</keyword>
<evidence type="ECO:0000256" key="8">
    <source>
        <dbReference type="ARBA" id="ARBA00023136"/>
    </source>
</evidence>
<organism evidence="10 11">
    <name type="scientific">Nyssa sinensis</name>
    <dbReference type="NCBI Taxonomy" id="561372"/>
    <lineage>
        <taxon>Eukaryota</taxon>
        <taxon>Viridiplantae</taxon>
        <taxon>Streptophyta</taxon>
        <taxon>Embryophyta</taxon>
        <taxon>Tracheophyta</taxon>
        <taxon>Spermatophyta</taxon>
        <taxon>Magnoliopsida</taxon>
        <taxon>eudicotyledons</taxon>
        <taxon>Gunneridae</taxon>
        <taxon>Pentapetalae</taxon>
        <taxon>asterids</taxon>
        <taxon>Cornales</taxon>
        <taxon>Nyssaceae</taxon>
        <taxon>Nyssa</taxon>
    </lineage>
</organism>
<feature type="transmembrane region" description="Helical" evidence="9">
    <location>
        <begin position="29"/>
        <end position="48"/>
    </location>
</feature>
<evidence type="ECO:0000256" key="9">
    <source>
        <dbReference type="SAM" id="Phobius"/>
    </source>
</evidence>
<keyword evidence="4" id="KW-0337">GPI-anchor biosynthesis</keyword>
<evidence type="ECO:0000256" key="7">
    <source>
        <dbReference type="ARBA" id="ARBA00022989"/>
    </source>
</evidence>
<evidence type="ECO:0000256" key="3">
    <source>
        <dbReference type="ARBA" id="ARBA00010026"/>
    </source>
</evidence>
<proteinExistence type="inferred from homology"/>
<evidence type="ECO:0000256" key="6">
    <source>
        <dbReference type="ARBA" id="ARBA00022824"/>
    </source>
</evidence>
<feature type="transmembrane region" description="Helical" evidence="9">
    <location>
        <begin position="130"/>
        <end position="153"/>
    </location>
</feature>
<protein>
    <recommendedName>
        <fullName evidence="12">GPI transamidase subunit PIG-U</fullName>
    </recommendedName>
</protein>
<sequence length="290" mass="32866">MLVLCIMDLLFYCQFLVRSQLKELKDNPNHLISSLVFVIADFITAMLIRVTGQNLQMTYSQSLKSLNLVRLLENSEILSSGDIAALVYLWNPFTIVTCVGFSTSPIENLVIMMSIYGACARRVPLTAFGWVMATHLSLYPAILVIPIILLLGYGPDTPPRKLLLQWNSWTIGDNHPSSNSHCLDKESTSQPADPPFFSWRPVLFFFLWASFWASYVLILCGISVKQYGGLWEMFKRSPMVSAKLPVVFVDFGAISMAFKVSHLCNLFAIHECRLETRLYTWVCWACLLTN</sequence>
<comment type="subcellular location">
    <subcellularLocation>
        <location evidence="1">Endoplasmic reticulum membrane</location>
        <topology evidence="1">Multi-pass membrane protein</topology>
    </subcellularLocation>
</comment>
<accession>A0A5J4ZWD9</accession>
<dbReference type="PANTHER" id="PTHR13121">
    <property type="entry name" value="GPI TRANSAMIDASE COMPONENT PIG-U"/>
    <property type="match status" value="1"/>
</dbReference>
<comment type="similarity">
    <text evidence="3">Belongs to the PIGU family.</text>
</comment>
<keyword evidence="8 9" id="KW-0472">Membrane</keyword>
<dbReference type="Proteomes" id="UP000325577">
    <property type="component" value="Linkage Group LG5"/>
</dbReference>
<dbReference type="GO" id="GO:0042765">
    <property type="term" value="C:GPI-anchor transamidase complex"/>
    <property type="evidence" value="ECO:0007669"/>
    <property type="project" value="InterPro"/>
</dbReference>
<keyword evidence="6" id="KW-0256">Endoplasmic reticulum</keyword>
<evidence type="ECO:0008006" key="12">
    <source>
        <dbReference type="Google" id="ProtNLM"/>
    </source>
</evidence>
<evidence type="ECO:0000256" key="2">
    <source>
        <dbReference type="ARBA" id="ARBA00004687"/>
    </source>
</evidence>
<comment type="pathway">
    <text evidence="2">Glycolipid biosynthesis; glycosylphosphatidylinositol-anchor biosynthesis.</text>
</comment>
<dbReference type="InterPro" id="IPR009600">
    <property type="entry name" value="PIG-U"/>
</dbReference>
<dbReference type="Pfam" id="PF06728">
    <property type="entry name" value="PIG-U"/>
    <property type="match status" value="1"/>
</dbReference>
<gene>
    <name evidence="10" type="ORF">F0562_012698</name>
</gene>
<reference evidence="10 11" key="1">
    <citation type="submission" date="2019-09" db="EMBL/GenBank/DDBJ databases">
        <title>A chromosome-level genome assembly of the Chinese tupelo Nyssa sinensis.</title>
        <authorList>
            <person name="Yang X."/>
            <person name="Kang M."/>
            <person name="Yang Y."/>
            <person name="Xiong H."/>
            <person name="Wang M."/>
            <person name="Zhang Z."/>
            <person name="Wang Z."/>
            <person name="Wu H."/>
            <person name="Ma T."/>
            <person name="Liu J."/>
            <person name="Xi Z."/>
        </authorList>
    </citation>
    <scope>NUCLEOTIDE SEQUENCE [LARGE SCALE GENOMIC DNA]</scope>
    <source>
        <strain evidence="10">J267</strain>
        <tissue evidence="10">Leaf</tissue>
    </source>
</reference>
<dbReference type="OrthoDB" id="549017at2759"/>
<evidence type="ECO:0000313" key="10">
    <source>
        <dbReference type="EMBL" id="KAA8521988.1"/>
    </source>
</evidence>
<keyword evidence="5 9" id="KW-0812">Transmembrane</keyword>
<dbReference type="GO" id="GO:0006506">
    <property type="term" value="P:GPI anchor biosynthetic process"/>
    <property type="evidence" value="ECO:0007669"/>
    <property type="project" value="UniProtKB-UniPathway"/>
</dbReference>
<evidence type="ECO:0000256" key="1">
    <source>
        <dbReference type="ARBA" id="ARBA00004477"/>
    </source>
</evidence>
<evidence type="ECO:0000256" key="5">
    <source>
        <dbReference type="ARBA" id="ARBA00022692"/>
    </source>
</evidence>
<evidence type="ECO:0000256" key="4">
    <source>
        <dbReference type="ARBA" id="ARBA00022502"/>
    </source>
</evidence>
<feature type="transmembrane region" description="Helical" evidence="9">
    <location>
        <begin position="202"/>
        <end position="224"/>
    </location>
</feature>
<keyword evidence="7 9" id="KW-1133">Transmembrane helix</keyword>
<name>A0A5J4ZWD9_9ASTE</name>
<evidence type="ECO:0000313" key="11">
    <source>
        <dbReference type="Proteomes" id="UP000325577"/>
    </source>
</evidence>